<keyword evidence="10" id="KW-1185">Reference proteome</keyword>
<evidence type="ECO:0000259" key="8">
    <source>
        <dbReference type="PROSITE" id="PS50850"/>
    </source>
</evidence>
<dbReference type="SUPFAM" id="SSF103473">
    <property type="entry name" value="MFS general substrate transporter"/>
    <property type="match status" value="1"/>
</dbReference>
<dbReference type="Pfam" id="PF07690">
    <property type="entry name" value="MFS_1"/>
    <property type="match status" value="1"/>
</dbReference>
<evidence type="ECO:0000313" key="10">
    <source>
        <dbReference type="Proteomes" id="UP000199598"/>
    </source>
</evidence>
<organism evidence="9 10">
    <name type="scientific">Pseudovibrio ascidiaceicola</name>
    <dbReference type="NCBI Taxonomy" id="285279"/>
    <lineage>
        <taxon>Bacteria</taxon>
        <taxon>Pseudomonadati</taxon>
        <taxon>Pseudomonadota</taxon>
        <taxon>Alphaproteobacteria</taxon>
        <taxon>Hyphomicrobiales</taxon>
        <taxon>Stappiaceae</taxon>
        <taxon>Pseudovibrio</taxon>
    </lineage>
</organism>
<keyword evidence="4 7" id="KW-1133">Transmembrane helix</keyword>
<evidence type="ECO:0000256" key="6">
    <source>
        <dbReference type="SAM" id="Coils"/>
    </source>
</evidence>
<dbReference type="InterPro" id="IPR050930">
    <property type="entry name" value="MFS_Vesicular_Transporter"/>
</dbReference>
<feature type="coiled-coil region" evidence="6">
    <location>
        <begin position="237"/>
        <end position="264"/>
    </location>
</feature>
<feature type="transmembrane region" description="Helical" evidence="7">
    <location>
        <begin position="532"/>
        <end position="549"/>
    </location>
</feature>
<dbReference type="Gene3D" id="1.20.1250.20">
    <property type="entry name" value="MFS general substrate transporter like domains"/>
    <property type="match status" value="1"/>
</dbReference>
<dbReference type="PROSITE" id="PS50850">
    <property type="entry name" value="MFS"/>
    <property type="match status" value="1"/>
</dbReference>
<feature type="transmembrane region" description="Helical" evidence="7">
    <location>
        <begin position="324"/>
        <end position="344"/>
    </location>
</feature>
<comment type="subcellular location">
    <subcellularLocation>
        <location evidence="1">Membrane</location>
        <topology evidence="1">Multi-pass membrane protein</topology>
    </subcellularLocation>
</comment>
<feature type="transmembrane region" description="Helical" evidence="7">
    <location>
        <begin position="446"/>
        <end position="464"/>
    </location>
</feature>
<dbReference type="CDD" id="cd17325">
    <property type="entry name" value="MFS_MdtG_SLC18_like"/>
    <property type="match status" value="1"/>
</dbReference>
<reference evidence="9 10" key="1">
    <citation type="submission" date="2016-10" db="EMBL/GenBank/DDBJ databases">
        <authorList>
            <person name="Varghese N."/>
            <person name="Submissions S."/>
        </authorList>
    </citation>
    <scope>NUCLEOTIDE SEQUENCE [LARGE SCALE GENOMIC DNA]</scope>
    <source>
        <strain evidence="9 10">DSM 16392</strain>
    </source>
</reference>
<keyword evidence="5 7" id="KW-0472">Membrane</keyword>
<feature type="transmembrane region" description="Helical" evidence="7">
    <location>
        <begin position="561"/>
        <end position="579"/>
    </location>
</feature>
<keyword evidence="6" id="KW-0175">Coiled coil</keyword>
<feature type="transmembrane region" description="Helical" evidence="7">
    <location>
        <begin position="356"/>
        <end position="375"/>
    </location>
</feature>
<keyword evidence="3 7" id="KW-0812">Transmembrane</keyword>
<feature type="domain" description="Major facilitator superfamily (MFS) profile" evidence="8">
    <location>
        <begin position="284"/>
        <end position="678"/>
    </location>
</feature>
<feature type="transmembrane region" description="Helical" evidence="7">
    <location>
        <begin position="654"/>
        <end position="673"/>
    </location>
</feature>
<dbReference type="EMBL" id="FOSK01000012">
    <property type="protein sequence ID" value="SFK95694.1"/>
    <property type="molecule type" value="Genomic_DNA"/>
</dbReference>
<dbReference type="InterPro" id="IPR036259">
    <property type="entry name" value="MFS_trans_sf"/>
</dbReference>
<dbReference type="InterPro" id="IPR020846">
    <property type="entry name" value="MFS_dom"/>
</dbReference>
<protein>
    <submittedName>
        <fullName evidence="9">Predicted arabinose efflux permease, MFS family</fullName>
    </submittedName>
</protein>
<evidence type="ECO:0000256" key="3">
    <source>
        <dbReference type="ARBA" id="ARBA00022692"/>
    </source>
</evidence>
<evidence type="ECO:0000256" key="7">
    <source>
        <dbReference type="SAM" id="Phobius"/>
    </source>
</evidence>
<feature type="transmembrane region" description="Helical" evidence="7">
    <location>
        <begin position="495"/>
        <end position="520"/>
    </location>
</feature>
<evidence type="ECO:0000313" key="9">
    <source>
        <dbReference type="EMBL" id="SFK95694.1"/>
    </source>
</evidence>
<dbReference type="Proteomes" id="UP000199598">
    <property type="component" value="Unassembled WGS sequence"/>
</dbReference>
<evidence type="ECO:0000256" key="1">
    <source>
        <dbReference type="ARBA" id="ARBA00004141"/>
    </source>
</evidence>
<evidence type="ECO:0000256" key="4">
    <source>
        <dbReference type="ARBA" id="ARBA00022989"/>
    </source>
</evidence>
<dbReference type="PANTHER" id="PTHR23506:SF23">
    <property type="entry name" value="GH10249P"/>
    <property type="match status" value="1"/>
</dbReference>
<sequence>MMFSRFARHFLLTMSVAMSLAAFLSVVVTLAEFNSGLNPFLLAKARSVSESVKQNLEYASEIGIPFSEIRGVSKYLTDLTAEHREISGISIAAANSSVHLGESETRLLEIESTKSKAILLAQQTLDSISKLGTFIFGSDNRKQTVLTDVVVNGATVARVQTTLDENYVNSQLTSIFLDTFVLLLAACLIAVEVVVVCVNSTITVPFRLVETAIVKCAEGHLGTYHGSDRKDWAGRFIAAMNRQNEKIRKTLEQLLQTKHIAQDEVRAFAKKYKLYRVEDGNKASVTDARIPLFVFCLADELQKSFLPFFSMEYYGENDWFEKDIMMGLPISAFMIVVAIISPFSGQLIERFSNKKLYLAGLIPAIGGYIFCILAQDANDIVIARSITAIGYGIITISCQSYIAAVAEEGSRAKAMATYVGVTMTATMCGTAIGAILADWIGYKPVFVIAISLMVLAGFLGWRMLQTELPSLKSEATSTASKAGKPFITLIGNTQFVAILMFCAIPTKIVLTGFLYFFVPIYLASLDASQSEIGRIMMAYSLIIIPISPLASRLSDQLGKNLSVITYATIASGVALLALYQNTNVISVFIVVALVGLAHAFIKAPIMVAVMEAVEKDQQISRTGALSYLRMFERVGSAAGPLIVAALLVKQEYTTVAAFLGAAIISAGIIMLLVSRSSKQEVQVHA</sequence>
<feature type="transmembrane region" description="Helical" evidence="7">
    <location>
        <begin position="416"/>
        <end position="440"/>
    </location>
</feature>
<name>A0A1I4DQ16_9HYPH</name>
<feature type="transmembrane region" description="Helical" evidence="7">
    <location>
        <begin position="381"/>
        <end position="404"/>
    </location>
</feature>
<dbReference type="PANTHER" id="PTHR23506">
    <property type="entry name" value="GH10249P"/>
    <property type="match status" value="1"/>
</dbReference>
<gene>
    <name evidence="9" type="ORF">SAMN04488518_112127</name>
</gene>
<proteinExistence type="predicted"/>
<accession>A0A1I4DQ16</accession>
<evidence type="ECO:0000256" key="2">
    <source>
        <dbReference type="ARBA" id="ARBA00022448"/>
    </source>
</evidence>
<evidence type="ECO:0000256" key="5">
    <source>
        <dbReference type="ARBA" id="ARBA00023136"/>
    </source>
</evidence>
<feature type="transmembrane region" description="Helical" evidence="7">
    <location>
        <begin position="585"/>
        <end position="609"/>
    </location>
</feature>
<dbReference type="InterPro" id="IPR011701">
    <property type="entry name" value="MFS"/>
</dbReference>
<keyword evidence="2" id="KW-0813">Transport</keyword>
<comment type="caution">
    <text evidence="9">The sequence shown here is derived from an EMBL/GenBank/DDBJ whole genome shotgun (WGS) entry which is preliminary data.</text>
</comment>